<evidence type="ECO:0000259" key="5">
    <source>
        <dbReference type="Pfam" id="PF16575"/>
    </source>
</evidence>
<dbReference type="EMBL" id="LAZR01007870">
    <property type="protein sequence ID" value="KKM82388.1"/>
    <property type="molecule type" value="Genomic_DNA"/>
</dbReference>
<evidence type="ECO:0000256" key="1">
    <source>
        <dbReference type="ARBA" id="ARBA00022679"/>
    </source>
</evidence>
<dbReference type="InterPro" id="IPR027417">
    <property type="entry name" value="P-loop_NTPase"/>
</dbReference>
<keyword evidence="4" id="KW-0067">ATP-binding</keyword>
<keyword evidence="3" id="KW-0418">Kinase</keyword>
<dbReference type="Gene3D" id="3.40.50.300">
    <property type="entry name" value="P-loop containing nucleotide triphosphate hydrolases"/>
    <property type="match status" value="1"/>
</dbReference>
<name>A0A0F9KKB9_9ZZZZ</name>
<dbReference type="GO" id="GO:0051731">
    <property type="term" value="F:polynucleotide 5'-hydroxyl-kinase activity"/>
    <property type="evidence" value="ECO:0007669"/>
    <property type="project" value="InterPro"/>
</dbReference>
<dbReference type="GO" id="GO:0005524">
    <property type="term" value="F:ATP binding"/>
    <property type="evidence" value="ECO:0007669"/>
    <property type="project" value="UniProtKB-KW"/>
</dbReference>
<protein>
    <recommendedName>
        <fullName evidence="5">Clp1 P-loop domain-containing protein</fullName>
    </recommendedName>
</protein>
<comment type="caution">
    <text evidence="6">The sequence shown here is derived from an EMBL/GenBank/DDBJ whole genome shotgun (WGS) entry which is preliminary data.</text>
</comment>
<dbReference type="SUPFAM" id="SSF52540">
    <property type="entry name" value="P-loop containing nucleoside triphosphate hydrolases"/>
    <property type="match status" value="1"/>
</dbReference>
<dbReference type="AlphaFoldDB" id="A0A0F9KKB9"/>
<feature type="domain" description="Clp1 P-loop" evidence="5">
    <location>
        <begin position="120"/>
        <end position="302"/>
    </location>
</feature>
<evidence type="ECO:0000256" key="4">
    <source>
        <dbReference type="ARBA" id="ARBA00022840"/>
    </source>
</evidence>
<evidence type="ECO:0000256" key="2">
    <source>
        <dbReference type="ARBA" id="ARBA00022741"/>
    </source>
</evidence>
<keyword evidence="2" id="KW-0547">Nucleotide-binding</keyword>
<proteinExistence type="predicted"/>
<dbReference type="PANTHER" id="PTHR12755">
    <property type="entry name" value="CLEAVAGE/POLYADENYLATION FACTOR IA SUBUNIT CLP1P"/>
    <property type="match status" value="1"/>
</dbReference>
<dbReference type="PANTHER" id="PTHR12755:SF3">
    <property type="entry name" value="POLYNUCLEOTIDE 5'-HYDROXYL-KINASE NOL9"/>
    <property type="match status" value="1"/>
</dbReference>
<keyword evidence="1" id="KW-0808">Transferase</keyword>
<evidence type="ECO:0000313" key="6">
    <source>
        <dbReference type="EMBL" id="KKM82388.1"/>
    </source>
</evidence>
<dbReference type="Pfam" id="PF16575">
    <property type="entry name" value="CLP1_P"/>
    <property type="match status" value="1"/>
</dbReference>
<sequence>MIKKIDKGYTLVVRGPTRITLLEGQITVIGKIFVSREEINTSEETDVGNKNVIIIPSAQSYPIFAIEESSLDIYTNSEENLTIIEENTISPKWAEIKDILIEDLKQGSHPHLKIMVLGISSGKTTLIKYLANNFLKEGLKGGYLDSDLGQQIINIPTTINIGTIDNYIVSSHNINSEKTEFIGVTFPKGNYKYIVSHACRRLIDEYLERNKETDFVLIDTDGWIKTEAGILYKDFFIKTVDPDILIVFHDNEVEELKTIEDTSSKLRKDRKLFLIKERNKYFFEKDKEERRFLRQSQFSKKFEEFRKISIPLNDIKFMKTEYDEEENKIIEREININELINLPYHYVIIGLVTEESELVEIGLLFTVNIEKNYILLFSKLTYTQQLSVKKIILGSLRLSTKGNHQGYLYL</sequence>
<evidence type="ECO:0000256" key="3">
    <source>
        <dbReference type="ARBA" id="ARBA00022777"/>
    </source>
</evidence>
<dbReference type="GO" id="GO:0006396">
    <property type="term" value="P:RNA processing"/>
    <property type="evidence" value="ECO:0007669"/>
    <property type="project" value="InterPro"/>
</dbReference>
<organism evidence="6">
    <name type="scientific">marine sediment metagenome</name>
    <dbReference type="NCBI Taxonomy" id="412755"/>
    <lineage>
        <taxon>unclassified sequences</taxon>
        <taxon>metagenomes</taxon>
        <taxon>ecological metagenomes</taxon>
    </lineage>
</organism>
<reference evidence="6" key="1">
    <citation type="journal article" date="2015" name="Nature">
        <title>Complex archaea that bridge the gap between prokaryotes and eukaryotes.</title>
        <authorList>
            <person name="Spang A."/>
            <person name="Saw J.H."/>
            <person name="Jorgensen S.L."/>
            <person name="Zaremba-Niedzwiedzka K."/>
            <person name="Martijn J."/>
            <person name="Lind A.E."/>
            <person name="van Eijk R."/>
            <person name="Schleper C."/>
            <person name="Guy L."/>
            <person name="Ettema T.J."/>
        </authorList>
    </citation>
    <scope>NUCLEOTIDE SEQUENCE</scope>
</reference>
<dbReference type="InterPro" id="IPR045116">
    <property type="entry name" value="Clp1/Grc3"/>
</dbReference>
<accession>A0A0F9KKB9</accession>
<dbReference type="InterPro" id="IPR032319">
    <property type="entry name" value="CLP1_P"/>
</dbReference>
<gene>
    <name evidence="6" type="ORF">LCGC14_1320160</name>
</gene>